<dbReference type="Pfam" id="PF17853">
    <property type="entry name" value="GGDEF_2"/>
    <property type="match status" value="1"/>
</dbReference>
<accession>A0A1T4S4T1</accession>
<dbReference type="AlphaFoldDB" id="A0A1T4S4T1"/>
<feature type="region of interest" description="Disordered" evidence="2">
    <location>
        <begin position="1"/>
        <end position="57"/>
    </location>
</feature>
<organism evidence="5 6">
    <name type="scientific">Marinactinospora thermotolerans DSM 45154</name>
    <dbReference type="NCBI Taxonomy" id="1122192"/>
    <lineage>
        <taxon>Bacteria</taxon>
        <taxon>Bacillati</taxon>
        <taxon>Actinomycetota</taxon>
        <taxon>Actinomycetes</taxon>
        <taxon>Streptosporangiales</taxon>
        <taxon>Nocardiopsidaceae</taxon>
        <taxon>Marinactinospora</taxon>
    </lineage>
</organism>
<keyword evidence="6" id="KW-1185">Reference proteome</keyword>
<dbReference type="PANTHER" id="PTHR33744">
    <property type="entry name" value="CARBOHYDRATE DIACID REGULATOR"/>
    <property type="match status" value="1"/>
</dbReference>
<comment type="similarity">
    <text evidence="1">Belongs to the CdaR family.</text>
</comment>
<feature type="domain" description="PucR C-terminal helix-turn-helix" evidence="3">
    <location>
        <begin position="377"/>
        <end position="433"/>
    </location>
</feature>
<dbReference type="InterPro" id="IPR042070">
    <property type="entry name" value="PucR_C-HTH_sf"/>
</dbReference>
<evidence type="ECO:0000313" key="5">
    <source>
        <dbReference type="EMBL" id="SKA22938.1"/>
    </source>
</evidence>
<evidence type="ECO:0000256" key="2">
    <source>
        <dbReference type="SAM" id="MobiDB-lite"/>
    </source>
</evidence>
<evidence type="ECO:0000259" key="3">
    <source>
        <dbReference type="Pfam" id="PF13556"/>
    </source>
</evidence>
<protein>
    <submittedName>
        <fullName evidence="5">Transcriptional regulator, CdaR family</fullName>
    </submittedName>
</protein>
<dbReference type="PANTHER" id="PTHR33744:SF7">
    <property type="entry name" value="PUCR FAMILY TRANSCRIPTIONAL REGULATOR"/>
    <property type="match status" value="1"/>
</dbReference>
<sequence>MRSVTIWPDMDASTPAASPPPPAGCQPRCVTTNSTTPDDGSGRRPDETGQPGAGDEVRAETVRRLERAMGVLGTAVVARMESRLAWFGRMTAEDRSWIGLVAQSGVAAFVDWFKNPARGRPAITVEVFGTAPRELTRSVSLQQTVEMIRVVIDVVENQVQELAAPGGEQQLREAILRYTREVAFSSAKIYARAAEARGAWDARLEALIVDALLHGDREEGLQTWGSALGWSRTPVIAIAGHLGDQDGEGVLDDVRSLARRSGHDVLAGVQGERMVVVIGVNDRTGARDPITAASPLAGMFGPGPVVVGPAVTDLQAAGVSVRAAVGGLRAATAWPDAPRPVLAEDLLPERALDGDAAAREQLVREIYLPLRGAGSPLLDTLSVYLEHASSLESTARMLFVHPNTVRYRLGRIAELTGFTPTDGRGSFVLRVAVTLGRLAERDGLLTG</sequence>
<gene>
    <name evidence="5" type="ORF">SAMN02745673_03157</name>
</gene>
<evidence type="ECO:0000256" key="1">
    <source>
        <dbReference type="ARBA" id="ARBA00006754"/>
    </source>
</evidence>
<dbReference type="InterPro" id="IPR025736">
    <property type="entry name" value="PucR_C-HTH_dom"/>
</dbReference>
<dbReference type="Proteomes" id="UP000190637">
    <property type="component" value="Unassembled WGS sequence"/>
</dbReference>
<feature type="compositionally biased region" description="Polar residues" evidence="2">
    <location>
        <begin position="29"/>
        <end position="38"/>
    </location>
</feature>
<dbReference type="EMBL" id="FUWS01000008">
    <property type="protein sequence ID" value="SKA22938.1"/>
    <property type="molecule type" value="Genomic_DNA"/>
</dbReference>
<dbReference type="STRING" id="1122192.SAMN02745673_03157"/>
<dbReference type="Gene3D" id="1.10.10.2840">
    <property type="entry name" value="PucR C-terminal helix-turn-helix domain"/>
    <property type="match status" value="1"/>
</dbReference>
<feature type="domain" description="CdaR GGDEF-like" evidence="4">
    <location>
        <begin position="215"/>
        <end position="329"/>
    </location>
</feature>
<dbReference type="Pfam" id="PF13556">
    <property type="entry name" value="HTH_30"/>
    <property type="match status" value="1"/>
</dbReference>
<proteinExistence type="inferred from homology"/>
<name>A0A1T4S4T1_9ACTN</name>
<dbReference type="InterPro" id="IPR041522">
    <property type="entry name" value="CdaR_GGDEF"/>
</dbReference>
<evidence type="ECO:0000313" key="6">
    <source>
        <dbReference type="Proteomes" id="UP000190637"/>
    </source>
</evidence>
<dbReference type="InterPro" id="IPR051448">
    <property type="entry name" value="CdaR-like_regulators"/>
</dbReference>
<evidence type="ECO:0000259" key="4">
    <source>
        <dbReference type="Pfam" id="PF17853"/>
    </source>
</evidence>
<reference evidence="5 6" key="1">
    <citation type="submission" date="2017-02" db="EMBL/GenBank/DDBJ databases">
        <authorList>
            <person name="Peterson S.W."/>
        </authorList>
    </citation>
    <scope>NUCLEOTIDE SEQUENCE [LARGE SCALE GENOMIC DNA]</scope>
    <source>
        <strain evidence="5 6">DSM 45154</strain>
    </source>
</reference>